<dbReference type="InterPro" id="IPR014997">
    <property type="entry name" value="DUF1847"/>
</dbReference>
<comment type="caution">
    <text evidence="1">The sequence shown here is derived from an EMBL/GenBank/DDBJ whole genome shotgun (WGS) entry which is preliminary data.</text>
</comment>
<sequence length="155" mass="17657">MNHVKKLYSAKDLEIMRTADNARLMGNNRVNELINFAEKSGIKKIGIAYCVSMQKEAMQLKERLEQKFEVVAADCKISKIKSAELFDDEKYHGISCNPAEQADVLSKNNTELNISFGLCMGHDIVFNSKSNTLTTTLIVKDRQHKHNTFKEFQDI</sequence>
<gene>
    <name evidence="1" type="ORF">GALL_149180</name>
</gene>
<protein>
    <recommendedName>
        <fullName evidence="2">Metal-binding protein</fullName>
    </recommendedName>
</protein>
<reference evidence="1" key="1">
    <citation type="submission" date="2016-10" db="EMBL/GenBank/DDBJ databases">
        <title>Sequence of Gallionella enrichment culture.</title>
        <authorList>
            <person name="Poehlein A."/>
            <person name="Muehling M."/>
            <person name="Daniel R."/>
        </authorList>
    </citation>
    <scope>NUCLEOTIDE SEQUENCE</scope>
</reference>
<proteinExistence type="predicted"/>
<accession>A0A1J5SS89</accession>
<evidence type="ECO:0000313" key="1">
    <source>
        <dbReference type="EMBL" id="OIR02918.1"/>
    </source>
</evidence>
<organism evidence="1">
    <name type="scientific">mine drainage metagenome</name>
    <dbReference type="NCBI Taxonomy" id="410659"/>
    <lineage>
        <taxon>unclassified sequences</taxon>
        <taxon>metagenomes</taxon>
        <taxon>ecological metagenomes</taxon>
    </lineage>
</organism>
<dbReference type="AlphaFoldDB" id="A0A1J5SS89"/>
<dbReference type="EMBL" id="MLJW01000070">
    <property type="protein sequence ID" value="OIR02918.1"/>
    <property type="molecule type" value="Genomic_DNA"/>
</dbReference>
<dbReference type="Pfam" id="PF08901">
    <property type="entry name" value="DUF1847"/>
    <property type="match status" value="1"/>
</dbReference>
<evidence type="ECO:0008006" key="2">
    <source>
        <dbReference type="Google" id="ProtNLM"/>
    </source>
</evidence>
<name>A0A1J5SS89_9ZZZZ</name>